<accession>T0GJ69</accession>
<dbReference type="EMBL" id="ATIB01000068">
    <property type="protein sequence ID" value="EQB00762.1"/>
    <property type="molecule type" value="Genomic_DNA"/>
</dbReference>
<dbReference type="AlphaFoldDB" id="T0GJ69"/>
<organism evidence="1 2">
    <name type="scientific">Sphingobium baderi LL03</name>
    <dbReference type="NCBI Taxonomy" id="1114964"/>
    <lineage>
        <taxon>Bacteria</taxon>
        <taxon>Pseudomonadati</taxon>
        <taxon>Pseudomonadota</taxon>
        <taxon>Alphaproteobacteria</taxon>
        <taxon>Sphingomonadales</taxon>
        <taxon>Sphingomonadaceae</taxon>
        <taxon>Sphingobium</taxon>
    </lineage>
</organism>
<gene>
    <name evidence="1" type="ORF">L485_12500</name>
</gene>
<keyword evidence="2" id="KW-1185">Reference proteome</keyword>
<name>T0GJ69_9SPHN</name>
<evidence type="ECO:0000313" key="2">
    <source>
        <dbReference type="Proteomes" id="UP000015524"/>
    </source>
</evidence>
<comment type="caution">
    <text evidence="1">The sequence shown here is derived from an EMBL/GenBank/DDBJ whole genome shotgun (WGS) entry which is preliminary data.</text>
</comment>
<reference evidence="1 2" key="1">
    <citation type="journal article" date="2013" name="Genome Announc.">
        <title>Draft Genome Sequence of a Hexachlorocyclohexane-Degrading Bacterium, Sphingobium baderi Strain LL03T.</title>
        <authorList>
            <person name="Kaur J."/>
            <person name="Verma H."/>
            <person name="Tripathi C."/>
            <person name="Khurana J.P."/>
            <person name="Lal R."/>
        </authorList>
    </citation>
    <scope>NUCLEOTIDE SEQUENCE [LARGE SCALE GENOMIC DNA]</scope>
    <source>
        <strain evidence="1 2">LL03</strain>
    </source>
</reference>
<sequence length="177" mass="19257">MAAYPFFAIVDRFNSPRGKKCGNFIDYYLPIANETRGKTTPDRPTGTLKDTLAHHVIWPLVGPVVAIPVAFDGNALVVVTLDHEIDSEVSDTNLSVDPEAAFAKQVEHFPLEIGFAPITPILQIRSFSRVGASKMLQEGSTQLIARAQLIELNRANKVGSISSPRQGDVEALFISIA</sequence>
<proteinExistence type="predicted"/>
<protein>
    <submittedName>
        <fullName evidence="1">Uncharacterized protein</fullName>
    </submittedName>
</protein>
<dbReference type="Proteomes" id="UP000015524">
    <property type="component" value="Unassembled WGS sequence"/>
</dbReference>
<dbReference type="PATRIC" id="fig|1114964.8.peg.2459"/>
<evidence type="ECO:0000313" key="1">
    <source>
        <dbReference type="EMBL" id="EQB00762.1"/>
    </source>
</evidence>